<name>A0A8E0RV01_9TREM</name>
<dbReference type="AlphaFoldDB" id="A0A8E0RV01"/>
<reference evidence="1" key="1">
    <citation type="submission" date="2019-05" db="EMBL/GenBank/DDBJ databases">
        <title>Annotation for the trematode Fasciolopsis buski.</title>
        <authorList>
            <person name="Choi Y.-J."/>
        </authorList>
    </citation>
    <scope>NUCLEOTIDE SEQUENCE</scope>
    <source>
        <strain evidence="1">HT</strain>
        <tissue evidence="1">Whole worm</tissue>
    </source>
</reference>
<evidence type="ECO:0000313" key="1">
    <source>
        <dbReference type="EMBL" id="KAA0188521.1"/>
    </source>
</evidence>
<feature type="non-terminal residue" evidence="1">
    <location>
        <position position="1"/>
    </location>
</feature>
<sequence length="100" mass="11383">DYLAEKGIPTSDFIQSCLEQIDPNLFGASGPTDQSPVCRACGLQFLSRLAYQQRVAISRDELPATVTSRPDCYYGRKCRTQRTSISHAYRYNHICEQTRF</sequence>
<dbReference type="Proteomes" id="UP000728185">
    <property type="component" value="Unassembled WGS sequence"/>
</dbReference>
<dbReference type="InterPro" id="IPR052256">
    <property type="entry name" value="E3_ubiquitin-ligase_CHFR"/>
</dbReference>
<dbReference type="OrthoDB" id="1305878at2759"/>
<dbReference type="GO" id="GO:0016567">
    <property type="term" value="P:protein ubiquitination"/>
    <property type="evidence" value="ECO:0007669"/>
    <property type="project" value="TreeGrafter"/>
</dbReference>
<proteinExistence type="predicted"/>
<dbReference type="GO" id="GO:0005634">
    <property type="term" value="C:nucleus"/>
    <property type="evidence" value="ECO:0007669"/>
    <property type="project" value="TreeGrafter"/>
</dbReference>
<dbReference type="GO" id="GO:0006511">
    <property type="term" value="P:ubiquitin-dependent protein catabolic process"/>
    <property type="evidence" value="ECO:0007669"/>
    <property type="project" value="TreeGrafter"/>
</dbReference>
<comment type="caution">
    <text evidence="1">The sequence shown here is derived from an EMBL/GenBank/DDBJ whole genome shotgun (WGS) entry which is preliminary data.</text>
</comment>
<gene>
    <name evidence="1" type="ORF">FBUS_07705</name>
</gene>
<protein>
    <submittedName>
        <fullName evidence="1">E3 ubiquitin-protein ligase CHFR</fullName>
    </submittedName>
</protein>
<dbReference type="EMBL" id="LUCM01008371">
    <property type="protein sequence ID" value="KAA0188521.1"/>
    <property type="molecule type" value="Genomic_DNA"/>
</dbReference>
<accession>A0A8E0RV01</accession>
<organism evidence="1 2">
    <name type="scientific">Fasciolopsis buskii</name>
    <dbReference type="NCBI Taxonomy" id="27845"/>
    <lineage>
        <taxon>Eukaryota</taxon>
        <taxon>Metazoa</taxon>
        <taxon>Spiralia</taxon>
        <taxon>Lophotrochozoa</taxon>
        <taxon>Platyhelminthes</taxon>
        <taxon>Trematoda</taxon>
        <taxon>Digenea</taxon>
        <taxon>Plagiorchiida</taxon>
        <taxon>Echinostomata</taxon>
        <taxon>Echinostomatoidea</taxon>
        <taxon>Fasciolidae</taxon>
        <taxon>Fasciolopsis</taxon>
    </lineage>
</organism>
<keyword evidence="2" id="KW-1185">Reference proteome</keyword>
<dbReference type="GO" id="GO:0004842">
    <property type="term" value="F:ubiquitin-protein transferase activity"/>
    <property type="evidence" value="ECO:0007669"/>
    <property type="project" value="TreeGrafter"/>
</dbReference>
<evidence type="ECO:0000313" key="2">
    <source>
        <dbReference type="Proteomes" id="UP000728185"/>
    </source>
</evidence>
<dbReference type="PANTHER" id="PTHR16079">
    <property type="entry name" value="UBIQUITIN LIGASE PROTEIN CHFR"/>
    <property type="match status" value="1"/>
</dbReference>
<dbReference type="PANTHER" id="PTHR16079:SF4">
    <property type="entry name" value="E3 UBIQUITIN-PROTEIN LIGASE CHFR"/>
    <property type="match status" value="1"/>
</dbReference>